<dbReference type="GO" id="GO:0006352">
    <property type="term" value="P:DNA-templated transcription initiation"/>
    <property type="evidence" value="ECO:0007669"/>
    <property type="project" value="InterPro"/>
</dbReference>
<evidence type="ECO:0000313" key="8">
    <source>
        <dbReference type="EMBL" id="PWK79971.1"/>
    </source>
</evidence>
<dbReference type="Pfam" id="PF08281">
    <property type="entry name" value="Sigma70_r4_2"/>
    <property type="match status" value="1"/>
</dbReference>
<evidence type="ECO:0000256" key="1">
    <source>
        <dbReference type="ARBA" id="ARBA00010641"/>
    </source>
</evidence>
<dbReference type="EMBL" id="QGHA01000001">
    <property type="protein sequence ID" value="PWK79971.1"/>
    <property type="molecule type" value="Genomic_DNA"/>
</dbReference>
<dbReference type="GO" id="GO:0003677">
    <property type="term" value="F:DNA binding"/>
    <property type="evidence" value="ECO:0007669"/>
    <property type="project" value="UniProtKB-KW"/>
</dbReference>
<evidence type="ECO:0000313" key="9">
    <source>
        <dbReference type="Proteomes" id="UP000245678"/>
    </source>
</evidence>
<keyword evidence="9" id="KW-1185">Reference proteome</keyword>
<dbReference type="InterPro" id="IPR013249">
    <property type="entry name" value="RNA_pol_sigma70_r4_t2"/>
</dbReference>
<evidence type="ECO:0000256" key="5">
    <source>
        <dbReference type="ARBA" id="ARBA00023163"/>
    </source>
</evidence>
<dbReference type="RefSeq" id="WP_109605986.1">
    <property type="nucleotide sequence ID" value="NZ_QGHA01000001.1"/>
</dbReference>
<dbReference type="Pfam" id="PF04542">
    <property type="entry name" value="Sigma70_r2"/>
    <property type="match status" value="1"/>
</dbReference>
<dbReference type="InterPro" id="IPR036388">
    <property type="entry name" value="WH-like_DNA-bd_sf"/>
</dbReference>
<dbReference type="CDD" id="cd06171">
    <property type="entry name" value="Sigma70_r4"/>
    <property type="match status" value="1"/>
</dbReference>
<dbReference type="InterPro" id="IPR039425">
    <property type="entry name" value="RNA_pol_sigma-70-like"/>
</dbReference>
<protein>
    <submittedName>
        <fullName evidence="8">RNA polymerase sigma factor (Sigma-70 family)</fullName>
    </submittedName>
</protein>
<evidence type="ECO:0000256" key="4">
    <source>
        <dbReference type="ARBA" id="ARBA00023125"/>
    </source>
</evidence>
<comment type="similarity">
    <text evidence="1">Belongs to the sigma-70 factor family. ECF subfamily.</text>
</comment>
<sequence length="186" mass="21850">MPRDKNSHIIQTIAAYGKSLLGFIRQRVKNDADAEDILQDVWYQFSAVINSEPIEQTSAWLYRVARNKITDKHKKKKESLIDDMLADGEDDDDEAPDFKAILLTEATTPETEYLRNLFWEQLFFALDELPEEQKQVFVWHELEDIPFEEIAKRTGVNTNTLVSRKRYAVLHLRKRLAQLYLEISDY</sequence>
<dbReference type="Proteomes" id="UP000245678">
    <property type="component" value="Unassembled WGS sequence"/>
</dbReference>
<name>A0A316HIW9_9SPHI</name>
<dbReference type="PANTHER" id="PTHR43133">
    <property type="entry name" value="RNA POLYMERASE ECF-TYPE SIGMA FACTO"/>
    <property type="match status" value="1"/>
</dbReference>
<proteinExistence type="inferred from homology"/>
<dbReference type="SUPFAM" id="SSF88946">
    <property type="entry name" value="Sigma2 domain of RNA polymerase sigma factors"/>
    <property type="match status" value="1"/>
</dbReference>
<dbReference type="Gene3D" id="1.10.1740.10">
    <property type="match status" value="1"/>
</dbReference>
<keyword evidence="3" id="KW-0731">Sigma factor</keyword>
<dbReference type="InterPro" id="IPR013324">
    <property type="entry name" value="RNA_pol_sigma_r3/r4-like"/>
</dbReference>
<evidence type="ECO:0000259" key="7">
    <source>
        <dbReference type="Pfam" id="PF08281"/>
    </source>
</evidence>
<dbReference type="GO" id="GO:0016987">
    <property type="term" value="F:sigma factor activity"/>
    <property type="evidence" value="ECO:0007669"/>
    <property type="project" value="UniProtKB-KW"/>
</dbReference>
<dbReference type="InterPro" id="IPR007627">
    <property type="entry name" value="RNA_pol_sigma70_r2"/>
</dbReference>
<gene>
    <name evidence="8" type="ORF">LX99_00432</name>
</gene>
<reference evidence="8 9" key="1">
    <citation type="submission" date="2018-05" db="EMBL/GenBank/DDBJ databases">
        <title>Genomic Encyclopedia of Archaeal and Bacterial Type Strains, Phase II (KMG-II): from individual species to whole genera.</title>
        <authorList>
            <person name="Goeker M."/>
        </authorList>
    </citation>
    <scope>NUCLEOTIDE SEQUENCE [LARGE SCALE GENOMIC DNA]</scope>
    <source>
        <strain evidence="8 9">DSM 19975</strain>
    </source>
</reference>
<organism evidence="8 9">
    <name type="scientific">Mucilaginibacter oryzae</name>
    <dbReference type="NCBI Taxonomy" id="468058"/>
    <lineage>
        <taxon>Bacteria</taxon>
        <taxon>Pseudomonadati</taxon>
        <taxon>Bacteroidota</taxon>
        <taxon>Sphingobacteriia</taxon>
        <taxon>Sphingobacteriales</taxon>
        <taxon>Sphingobacteriaceae</taxon>
        <taxon>Mucilaginibacter</taxon>
    </lineage>
</organism>
<dbReference type="Gene3D" id="1.10.10.10">
    <property type="entry name" value="Winged helix-like DNA-binding domain superfamily/Winged helix DNA-binding domain"/>
    <property type="match status" value="1"/>
</dbReference>
<feature type="domain" description="RNA polymerase sigma-70 region 2" evidence="6">
    <location>
        <begin position="13"/>
        <end position="77"/>
    </location>
</feature>
<dbReference type="InterPro" id="IPR014284">
    <property type="entry name" value="RNA_pol_sigma-70_dom"/>
</dbReference>
<keyword evidence="5" id="KW-0804">Transcription</keyword>
<feature type="domain" description="RNA polymerase sigma factor 70 region 4 type 2" evidence="7">
    <location>
        <begin position="124"/>
        <end position="162"/>
    </location>
</feature>
<dbReference type="NCBIfam" id="TIGR02937">
    <property type="entry name" value="sigma70-ECF"/>
    <property type="match status" value="1"/>
</dbReference>
<comment type="caution">
    <text evidence="8">The sequence shown here is derived from an EMBL/GenBank/DDBJ whole genome shotgun (WGS) entry which is preliminary data.</text>
</comment>
<accession>A0A316HIW9</accession>
<evidence type="ECO:0000256" key="2">
    <source>
        <dbReference type="ARBA" id="ARBA00023015"/>
    </source>
</evidence>
<evidence type="ECO:0000259" key="6">
    <source>
        <dbReference type="Pfam" id="PF04542"/>
    </source>
</evidence>
<dbReference type="InterPro" id="IPR013325">
    <property type="entry name" value="RNA_pol_sigma_r2"/>
</dbReference>
<dbReference type="AlphaFoldDB" id="A0A316HIW9"/>
<keyword evidence="2" id="KW-0805">Transcription regulation</keyword>
<dbReference type="SUPFAM" id="SSF88659">
    <property type="entry name" value="Sigma3 and sigma4 domains of RNA polymerase sigma factors"/>
    <property type="match status" value="1"/>
</dbReference>
<evidence type="ECO:0000256" key="3">
    <source>
        <dbReference type="ARBA" id="ARBA00023082"/>
    </source>
</evidence>
<keyword evidence="4" id="KW-0238">DNA-binding</keyword>
<dbReference type="PANTHER" id="PTHR43133:SF8">
    <property type="entry name" value="RNA POLYMERASE SIGMA FACTOR HI_1459-RELATED"/>
    <property type="match status" value="1"/>
</dbReference>